<comment type="pathway">
    <text evidence="5 8">Amino-acid biosynthesis; L-lysine biosynthesis via DAP pathway; L-lysine from DL-2,6-diaminopimelate: step 1/1.</text>
</comment>
<evidence type="ECO:0000313" key="11">
    <source>
        <dbReference type="EMBL" id="ACX96992.1"/>
    </source>
</evidence>
<dbReference type="InterPro" id="IPR022657">
    <property type="entry name" value="De-COase2_CS"/>
</dbReference>
<comment type="similarity">
    <text evidence="5">Belongs to the Orn/Lys/Arg decarboxylase class-II family. LysA subfamily.</text>
</comment>
<dbReference type="PRINTS" id="PR01179">
    <property type="entry name" value="ODADCRBXLASE"/>
</dbReference>
<dbReference type="InterPro" id="IPR000183">
    <property type="entry name" value="Orn/DAP/Arg_de-COase"/>
</dbReference>
<feature type="modified residue" description="N6-(pyridoxal phosphate)lysine" evidence="5 7">
    <location>
        <position position="66"/>
    </location>
</feature>
<dbReference type="InterPro" id="IPR022644">
    <property type="entry name" value="De-COase2_N"/>
</dbReference>
<feature type="binding site" evidence="5">
    <location>
        <position position="324"/>
    </location>
    <ligand>
        <name>substrate</name>
    </ligand>
</feature>
<dbReference type="HAMAP" id="MF_02120">
    <property type="entry name" value="LysA"/>
    <property type="match status" value="1"/>
</dbReference>
<dbReference type="SUPFAM" id="SSF51419">
    <property type="entry name" value="PLP-binding barrel"/>
    <property type="match status" value="1"/>
</dbReference>
<feature type="active site" description="Proton donor" evidence="7">
    <location>
        <position position="355"/>
    </location>
</feature>
<keyword evidence="2 5" id="KW-0210">Decarboxylase</keyword>
<dbReference type="InterPro" id="IPR002986">
    <property type="entry name" value="DAP_deCOOHase_LysA"/>
</dbReference>
<evidence type="ECO:0000313" key="12">
    <source>
        <dbReference type="Proteomes" id="UP000009102"/>
    </source>
</evidence>
<dbReference type="PANTHER" id="PTHR43727:SF2">
    <property type="entry name" value="GROUP IV DECARBOXYLASE"/>
    <property type="match status" value="1"/>
</dbReference>
<evidence type="ECO:0000259" key="9">
    <source>
        <dbReference type="Pfam" id="PF00278"/>
    </source>
</evidence>
<accession>D0KW89</accession>
<dbReference type="KEGG" id="hna:Hneap_2176"/>
<evidence type="ECO:0000256" key="2">
    <source>
        <dbReference type="ARBA" id="ARBA00022793"/>
    </source>
</evidence>
<evidence type="ECO:0000256" key="7">
    <source>
        <dbReference type="PIRSR" id="PIRSR600183-50"/>
    </source>
</evidence>
<dbReference type="Gene3D" id="2.40.37.10">
    <property type="entry name" value="Lyase, Ornithine Decarboxylase, Chain A, domain 1"/>
    <property type="match status" value="1"/>
</dbReference>
<dbReference type="HOGENOM" id="CLU_026444_0_0_6"/>
<dbReference type="UniPathway" id="UPA00034">
    <property type="reaction ID" value="UER00027"/>
</dbReference>
<comment type="catalytic activity">
    <reaction evidence="5 8">
        <text>meso-2,6-diaminopimelate + H(+) = L-lysine + CO2</text>
        <dbReference type="Rhea" id="RHEA:15101"/>
        <dbReference type="ChEBI" id="CHEBI:15378"/>
        <dbReference type="ChEBI" id="CHEBI:16526"/>
        <dbReference type="ChEBI" id="CHEBI:32551"/>
        <dbReference type="ChEBI" id="CHEBI:57791"/>
        <dbReference type="EC" id="4.1.1.20"/>
    </reaction>
</comment>
<dbReference type="NCBIfam" id="TIGR01048">
    <property type="entry name" value="lysA"/>
    <property type="match status" value="1"/>
</dbReference>
<comment type="caution">
    <text evidence="5">Lacks conserved residue(s) required for the propagation of feature annotation.</text>
</comment>
<dbReference type="InterPro" id="IPR022643">
    <property type="entry name" value="De-COase2_C"/>
</dbReference>
<comment type="function">
    <text evidence="5">Specifically catalyzes the decarboxylation of meso-diaminopimelate (meso-DAP) to L-lysine.</text>
</comment>
<reference evidence="11 12" key="1">
    <citation type="submission" date="2009-10" db="EMBL/GenBank/DDBJ databases">
        <title>Complete sequence of Halothiobacillus neapolitanus c2.</title>
        <authorList>
            <consortium name="US DOE Joint Genome Institute"/>
            <person name="Lucas S."/>
            <person name="Copeland A."/>
            <person name="Lapidus A."/>
            <person name="Glavina del Rio T."/>
            <person name="Tice H."/>
            <person name="Bruce D."/>
            <person name="Goodwin L."/>
            <person name="Pitluck S."/>
            <person name="Davenport K."/>
            <person name="Brettin T."/>
            <person name="Detter J.C."/>
            <person name="Han C."/>
            <person name="Tapia R."/>
            <person name="Larimer F."/>
            <person name="Land M."/>
            <person name="Hauser L."/>
            <person name="Kyrpides N."/>
            <person name="Mikhailova N."/>
            <person name="Kerfeld C."/>
            <person name="Cannon G."/>
            <person name="Heinhort S."/>
        </authorList>
    </citation>
    <scope>NUCLEOTIDE SEQUENCE [LARGE SCALE GENOMIC DNA]</scope>
    <source>
        <strain evidence="12">ATCC 23641 / c2</strain>
    </source>
</reference>
<dbReference type="eggNOG" id="COG0019">
    <property type="taxonomic scope" value="Bacteria"/>
</dbReference>
<dbReference type="InterPro" id="IPR029066">
    <property type="entry name" value="PLP-binding_barrel"/>
</dbReference>
<dbReference type="InterPro" id="IPR022653">
    <property type="entry name" value="De-COase2_pyr-phos_BS"/>
</dbReference>
<gene>
    <name evidence="5" type="primary">lysA</name>
    <name evidence="11" type="ordered locus">Hneap_2176</name>
</gene>
<evidence type="ECO:0000256" key="8">
    <source>
        <dbReference type="RuleBase" id="RU003738"/>
    </source>
</evidence>
<keyword evidence="4 5" id="KW-0456">Lyase</keyword>
<dbReference type="GO" id="GO:0008836">
    <property type="term" value="F:diaminopimelate decarboxylase activity"/>
    <property type="evidence" value="ECO:0007669"/>
    <property type="project" value="UniProtKB-UniRule"/>
</dbReference>
<dbReference type="Pfam" id="PF02784">
    <property type="entry name" value="Orn_Arg_deC_N"/>
    <property type="match status" value="1"/>
</dbReference>
<feature type="domain" description="Orn/DAP/Arg decarboxylase 2 C-terminal" evidence="9">
    <location>
        <begin position="36"/>
        <end position="381"/>
    </location>
</feature>
<keyword evidence="5" id="KW-0028">Amino-acid biosynthesis</keyword>
<dbReference type="AlphaFoldDB" id="D0KW89"/>
<keyword evidence="5 8" id="KW-0457">Lysine biosynthesis</keyword>
<dbReference type="PANTHER" id="PTHR43727">
    <property type="entry name" value="DIAMINOPIMELATE DECARBOXYLASE"/>
    <property type="match status" value="1"/>
</dbReference>
<comment type="cofactor">
    <cofactor evidence="1 5 7 8">
        <name>pyridoxal 5'-phosphate</name>
        <dbReference type="ChEBI" id="CHEBI:597326"/>
    </cofactor>
</comment>
<keyword evidence="3 5" id="KW-0663">Pyridoxal phosphate</keyword>
<protein>
    <recommendedName>
        <fullName evidence="5 6">Diaminopimelate decarboxylase</fullName>
        <shortName evidence="5">DAP decarboxylase</shortName>
        <shortName evidence="5">DAPDC</shortName>
        <ecNumber evidence="5 6">4.1.1.20</ecNumber>
    </recommendedName>
</protein>
<dbReference type="STRING" id="555778.Hneap_2176"/>
<dbReference type="RefSeq" id="WP_012825024.1">
    <property type="nucleotide sequence ID" value="NC_013422.1"/>
</dbReference>
<feature type="binding site" evidence="5">
    <location>
        <position position="383"/>
    </location>
    <ligand>
        <name>pyridoxal 5'-phosphate</name>
        <dbReference type="ChEBI" id="CHEBI:597326"/>
    </ligand>
</feature>
<evidence type="ECO:0000256" key="6">
    <source>
        <dbReference type="NCBIfam" id="TIGR01048"/>
    </source>
</evidence>
<dbReference type="PRINTS" id="PR01181">
    <property type="entry name" value="DAPDCRBXLASE"/>
</dbReference>
<dbReference type="GO" id="GO:0030170">
    <property type="term" value="F:pyridoxal phosphate binding"/>
    <property type="evidence" value="ECO:0007669"/>
    <property type="project" value="UniProtKB-UniRule"/>
</dbReference>
<feature type="binding site" evidence="5">
    <location>
        <position position="383"/>
    </location>
    <ligand>
        <name>substrate</name>
    </ligand>
</feature>
<evidence type="ECO:0000256" key="5">
    <source>
        <dbReference type="HAMAP-Rule" id="MF_02120"/>
    </source>
</evidence>
<dbReference type="GO" id="GO:0009089">
    <property type="term" value="P:lysine biosynthetic process via diaminopimelate"/>
    <property type="evidence" value="ECO:0007669"/>
    <property type="project" value="UniProtKB-UniRule"/>
</dbReference>
<evidence type="ECO:0000256" key="4">
    <source>
        <dbReference type="ARBA" id="ARBA00023239"/>
    </source>
</evidence>
<dbReference type="PROSITE" id="PS00879">
    <property type="entry name" value="ODR_DC_2_2"/>
    <property type="match status" value="1"/>
</dbReference>
<dbReference type="PROSITE" id="PS00878">
    <property type="entry name" value="ODR_DC_2_1"/>
    <property type="match status" value="1"/>
</dbReference>
<dbReference type="Pfam" id="PF00278">
    <property type="entry name" value="Orn_DAP_Arg_deC"/>
    <property type="match status" value="1"/>
</dbReference>
<dbReference type="SUPFAM" id="SSF50621">
    <property type="entry name" value="Alanine racemase C-terminal domain-like"/>
    <property type="match status" value="1"/>
</dbReference>
<dbReference type="Gene3D" id="3.20.20.10">
    <property type="entry name" value="Alanine racemase"/>
    <property type="match status" value="1"/>
</dbReference>
<name>D0KW89_HALNC</name>
<dbReference type="Proteomes" id="UP000009102">
    <property type="component" value="Chromosome"/>
</dbReference>
<keyword evidence="12" id="KW-1185">Reference proteome</keyword>
<dbReference type="EMBL" id="CP001801">
    <property type="protein sequence ID" value="ACX96992.1"/>
    <property type="molecule type" value="Genomic_DNA"/>
</dbReference>
<dbReference type="CDD" id="cd06828">
    <property type="entry name" value="PLPDE_III_DapDC"/>
    <property type="match status" value="1"/>
</dbReference>
<evidence type="ECO:0000256" key="1">
    <source>
        <dbReference type="ARBA" id="ARBA00001933"/>
    </source>
</evidence>
<feature type="domain" description="Orn/DAP/Arg decarboxylase 2 N-terminal" evidence="10">
    <location>
        <begin position="41"/>
        <end position="289"/>
    </location>
</feature>
<feature type="binding site" evidence="5">
    <location>
        <position position="356"/>
    </location>
    <ligand>
        <name>substrate</name>
    </ligand>
</feature>
<evidence type="ECO:0000259" key="10">
    <source>
        <dbReference type="Pfam" id="PF02784"/>
    </source>
</evidence>
<dbReference type="InterPro" id="IPR009006">
    <property type="entry name" value="Ala_racemase/Decarboxylase_C"/>
</dbReference>
<dbReference type="FunFam" id="3.20.20.10:FF:000003">
    <property type="entry name" value="Diaminopimelate decarboxylase"/>
    <property type="match status" value="1"/>
</dbReference>
<sequence length="430" mass="45511">MTALPYDHLTRSADQTLCLEGCALDQIAAEFGTPTYVYSRSAIERAYTELTTAFGDRPHRICYAVKANSNLAILALLARLGAGFDIVSGGELARVLKAGGAAEKIVFSGVGKTRDEIEQALRAGVGCLNVESEAELARISEVAAGLGVVAPISLRVNPDVDAKTHPYISTGLKDNKFGVPIEQAPALYRHIARDANLKAVGIDCHIGSQITDVSPFADAARRVLALLDTLVLEGIELAHLDLGGGLGIRYTDEQPPSAADWVDAVTSVIDRHPIARHLPLMLEPGKFLVGPSGVLLSRVEYLKPHPSDGKSFAIVDAAMNDLVRPALYGSVMAIEAVKPDPVMAAKDWEIVGPVCETGDFLGHGRSLALAQGDLIAVLGAGAYGFSMASNYNTRGRAAEVLVDERGATLIGARESVESLWALESIPPSLM</sequence>
<feature type="binding site" evidence="5">
    <location>
        <position position="245"/>
    </location>
    <ligand>
        <name>pyridoxal 5'-phosphate</name>
        <dbReference type="ChEBI" id="CHEBI:597326"/>
    </ligand>
</feature>
<dbReference type="OrthoDB" id="9802241at2"/>
<dbReference type="EC" id="4.1.1.20" evidence="5 6"/>
<evidence type="ECO:0000256" key="3">
    <source>
        <dbReference type="ARBA" id="ARBA00022898"/>
    </source>
</evidence>
<comment type="subunit">
    <text evidence="5">Homodimer.</text>
</comment>
<proteinExistence type="inferred from homology"/>
<organism evidence="11 12">
    <name type="scientific">Halothiobacillus neapolitanus (strain ATCC 23641 / DSM 15147 / CIP 104769 / NCIMB 8539 / c2)</name>
    <name type="common">Thiobacillus neapolitanus</name>
    <dbReference type="NCBI Taxonomy" id="555778"/>
    <lineage>
        <taxon>Bacteria</taxon>
        <taxon>Pseudomonadati</taxon>
        <taxon>Pseudomonadota</taxon>
        <taxon>Gammaproteobacteria</taxon>
        <taxon>Chromatiales</taxon>
        <taxon>Halothiobacillaceae</taxon>
        <taxon>Halothiobacillus</taxon>
    </lineage>
</organism>
<feature type="binding site" evidence="5">
    <location>
        <position position="328"/>
    </location>
    <ligand>
        <name>substrate</name>
    </ligand>
</feature>